<comment type="caution">
    <text evidence="6">The sequence shown here is derived from an EMBL/GenBank/DDBJ whole genome shotgun (WGS) entry which is preliminary data.</text>
</comment>
<evidence type="ECO:0000313" key="6">
    <source>
        <dbReference type="EMBL" id="MBB3993141.1"/>
    </source>
</evidence>
<dbReference type="RefSeq" id="WP_246423276.1">
    <property type="nucleotide sequence ID" value="NZ_JACIEI010000002.1"/>
</dbReference>
<dbReference type="GO" id="GO:0046872">
    <property type="term" value="F:metal ion binding"/>
    <property type="evidence" value="ECO:0007669"/>
    <property type="project" value="UniProtKB-KW"/>
</dbReference>
<dbReference type="CDD" id="cd07402">
    <property type="entry name" value="MPP_GpdQ"/>
    <property type="match status" value="1"/>
</dbReference>
<keyword evidence="1" id="KW-0479">Metal-binding</keyword>
<feature type="domain" description="Calcineurin-like phosphoesterase" evidence="5">
    <location>
        <begin position="6"/>
        <end position="198"/>
    </location>
</feature>
<dbReference type="PANTHER" id="PTHR42988:SF2">
    <property type="entry name" value="CYCLIC NUCLEOTIDE PHOSPHODIESTERASE CBUA0032-RELATED"/>
    <property type="match status" value="1"/>
</dbReference>
<evidence type="ECO:0000256" key="4">
    <source>
        <dbReference type="ARBA" id="ARBA00025742"/>
    </source>
</evidence>
<evidence type="ECO:0000313" key="7">
    <source>
        <dbReference type="Proteomes" id="UP000530268"/>
    </source>
</evidence>
<dbReference type="GO" id="GO:0004112">
    <property type="term" value="F:cyclic-nucleotide phosphodiesterase activity"/>
    <property type="evidence" value="ECO:0007669"/>
    <property type="project" value="InterPro"/>
</dbReference>
<protein>
    <submittedName>
        <fullName evidence="6">3',5'-cyclic AMP phosphodiesterase CpdA</fullName>
    </submittedName>
</protein>
<accession>A0A7W6E1T0</accession>
<dbReference type="EMBL" id="JACIEI010000002">
    <property type="protein sequence ID" value="MBB3993141.1"/>
    <property type="molecule type" value="Genomic_DNA"/>
</dbReference>
<evidence type="ECO:0000259" key="5">
    <source>
        <dbReference type="Pfam" id="PF00149"/>
    </source>
</evidence>
<keyword evidence="3" id="KW-0408">Iron</keyword>
<gene>
    <name evidence="6" type="ORF">GGR95_000769</name>
</gene>
<dbReference type="AlphaFoldDB" id="A0A7W6E1T0"/>
<dbReference type="InterPro" id="IPR004843">
    <property type="entry name" value="Calcineurin-like_PHP"/>
</dbReference>
<sequence length="288" mass="31988">MTNPLKFINLTDTHVIGGDRLLYGANPARRLARAVDSIISDHADAAFVVVTGDMTHWGDADAYDAFAREIHRLPMPVHLMVGNHDDGVAFAATFPDAPRDPAGFVQFTFDTPHHKAICIDTKKQGTHAGAYCAERLSWLKQQLEQSEEPVLLFMHHPPFPVGIKAMDNIMMQDADVFHAVIEPHKHRIQHLFFGHVHRAIFGNWRGVSFSCMRGLNHQVALDLNPEANNVPGDLAQPAYGVVLLSDDLVVAHMFEFAEASPRFSLGAPEGVDNVSYQLNMRHEGFTDL</sequence>
<dbReference type="InterPro" id="IPR050884">
    <property type="entry name" value="CNP_phosphodiesterase-III"/>
</dbReference>
<dbReference type="Proteomes" id="UP000530268">
    <property type="component" value="Unassembled WGS sequence"/>
</dbReference>
<reference evidence="6 7" key="1">
    <citation type="submission" date="2020-08" db="EMBL/GenBank/DDBJ databases">
        <title>Genomic Encyclopedia of Type Strains, Phase IV (KMG-IV): sequencing the most valuable type-strain genomes for metagenomic binning, comparative biology and taxonomic classification.</title>
        <authorList>
            <person name="Goeker M."/>
        </authorList>
    </citation>
    <scope>NUCLEOTIDE SEQUENCE [LARGE SCALE GENOMIC DNA]</scope>
    <source>
        <strain evidence="6 7">DSM 102234</strain>
    </source>
</reference>
<dbReference type="SUPFAM" id="SSF56300">
    <property type="entry name" value="Metallo-dependent phosphatases"/>
    <property type="match status" value="1"/>
</dbReference>
<dbReference type="InterPro" id="IPR026575">
    <property type="entry name" value="GpdQ/CpdA-like"/>
</dbReference>
<comment type="similarity">
    <text evidence="4">Belongs to the cyclic nucleotide phosphodiesterase class-III family.</text>
</comment>
<name>A0A7W6E1T0_9RHOB</name>
<dbReference type="Pfam" id="PF00149">
    <property type="entry name" value="Metallophos"/>
    <property type="match status" value="1"/>
</dbReference>
<dbReference type="PANTHER" id="PTHR42988">
    <property type="entry name" value="PHOSPHOHYDROLASE"/>
    <property type="match status" value="1"/>
</dbReference>
<evidence type="ECO:0000256" key="3">
    <source>
        <dbReference type="ARBA" id="ARBA00023004"/>
    </source>
</evidence>
<keyword evidence="2" id="KW-0378">Hydrolase</keyword>
<dbReference type="InterPro" id="IPR029052">
    <property type="entry name" value="Metallo-depent_PP-like"/>
</dbReference>
<keyword evidence="7" id="KW-1185">Reference proteome</keyword>
<evidence type="ECO:0000256" key="2">
    <source>
        <dbReference type="ARBA" id="ARBA00022801"/>
    </source>
</evidence>
<proteinExistence type="inferred from homology"/>
<evidence type="ECO:0000256" key="1">
    <source>
        <dbReference type="ARBA" id="ARBA00022723"/>
    </source>
</evidence>
<dbReference type="Gene3D" id="3.60.21.10">
    <property type="match status" value="1"/>
</dbReference>
<organism evidence="6 7">
    <name type="scientific">Sulfitobacter undariae</name>
    <dbReference type="NCBI Taxonomy" id="1563671"/>
    <lineage>
        <taxon>Bacteria</taxon>
        <taxon>Pseudomonadati</taxon>
        <taxon>Pseudomonadota</taxon>
        <taxon>Alphaproteobacteria</taxon>
        <taxon>Rhodobacterales</taxon>
        <taxon>Roseobacteraceae</taxon>
        <taxon>Sulfitobacter</taxon>
    </lineage>
</organism>